<keyword evidence="4" id="KW-1185">Reference proteome</keyword>
<evidence type="ECO:0000256" key="1">
    <source>
        <dbReference type="SAM" id="MobiDB-lite"/>
    </source>
</evidence>
<reference evidence="4" key="1">
    <citation type="journal article" date="2019" name="Int. J. Syst. Evol. Microbiol.">
        <title>The Global Catalogue of Microorganisms (GCM) 10K type strain sequencing project: providing services to taxonomists for standard genome sequencing and annotation.</title>
        <authorList>
            <consortium name="The Broad Institute Genomics Platform"/>
            <consortium name="The Broad Institute Genome Sequencing Center for Infectious Disease"/>
            <person name="Wu L."/>
            <person name="Ma J."/>
        </authorList>
    </citation>
    <scope>NUCLEOTIDE SEQUENCE [LARGE SCALE GENOMIC DNA]</scope>
    <source>
        <strain evidence="4">JCM 17759</strain>
    </source>
</reference>
<gene>
    <name evidence="3" type="ORF">GCM10023156_22660</name>
</gene>
<feature type="transmembrane region" description="Helical" evidence="2">
    <location>
        <begin position="142"/>
        <end position="163"/>
    </location>
</feature>
<evidence type="ECO:0000313" key="3">
    <source>
        <dbReference type="EMBL" id="GAA4452754.1"/>
    </source>
</evidence>
<dbReference type="Proteomes" id="UP001500840">
    <property type="component" value="Unassembled WGS sequence"/>
</dbReference>
<proteinExistence type="predicted"/>
<comment type="caution">
    <text evidence="3">The sequence shown here is derived from an EMBL/GenBank/DDBJ whole genome shotgun (WGS) entry which is preliminary data.</text>
</comment>
<protein>
    <submittedName>
        <fullName evidence="3">Uncharacterized protein</fullName>
    </submittedName>
</protein>
<accession>A0ABP8MM98</accession>
<feature type="transmembrane region" description="Helical" evidence="2">
    <location>
        <begin position="26"/>
        <end position="46"/>
    </location>
</feature>
<sequence length="169" mass="18303">MCNVAPFNMSNLGFNKNDIRLLKHCLWINAKCVTLIVAFVIALQWAHGDPIPSLATAPAATTSAVTSAADSSVTPAVTSTGSRPLNPIPPTGWRRTNRGWEHTSSWPQTSGLGQTHSISELIAMQESREPKWFNSMLGRVSGIPPLMIAVLQITMIAVIFNMAKPKARV</sequence>
<keyword evidence="2" id="KW-1133">Transmembrane helix</keyword>
<organism evidence="3 4">
    <name type="scientific">Novipirellula rosea</name>
    <dbReference type="NCBI Taxonomy" id="1031540"/>
    <lineage>
        <taxon>Bacteria</taxon>
        <taxon>Pseudomonadati</taxon>
        <taxon>Planctomycetota</taxon>
        <taxon>Planctomycetia</taxon>
        <taxon>Pirellulales</taxon>
        <taxon>Pirellulaceae</taxon>
        <taxon>Novipirellula</taxon>
    </lineage>
</organism>
<name>A0ABP8MM98_9BACT</name>
<evidence type="ECO:0000313" key="4">
    <source>
        <dbReference type="Proteomes" id="UP001500840"/>
    </source>
</evidence>
<keyword evidence="2" id="KW-0812">Transmembrane</keyword>
<evidence type="ECO:0000256" key="2">
    <source>
        <dbReference type="SAM" id="Phobius"/>
    </source>
</evidence>
<keyword evidence="2" id="KW-0472">Membrane</keyword>
<feature type="region of interest" description="Disordered" evidence="1">
    <location>
        <begin position="72"/>
        <end position="92"/>
    </location>
</feature>
<dbReference type="EMBL" id="BAABGA010000029">
    <property type="protein sequence ID" value="GAA4452754.1"/>
    <property type="molecule type" value="Genomic_DNA"/>
</dbReference>